<gene>
    <name evidence="2" type="ORF">TraAM80_03800</name>
</gene>
<dbReference type="GeneID" id="40327733"/>
<dbReference type="OrthoDB" id="272571at2759"/>
<feature type="compositionally biased region" description="Polar residues" evidence="1">
    <location>
        <begin position="1"/>
        <end position="15"/>
    </location>
</feature>
<dbReference type="RefSeq" id="XP_029239488.1">
    <property type="nucleotide sequence ID" value="XM_029380752.1"/>
</dbReference>
<feature type="compositionally biased region" description="Basic and acidic residues" evidence="1">
    <location>
        <begin position="646"/>
        <end position="656"/>
    </location>
</feature>
<feature type="compositionally biased region" description="Gly residues" evidence="1">
    <location>
        <begin position="495"/>
        <end position="513"/>
    </location>
</feature>
<accession>A0A3R7L3I6</accession>
<comment type="caution">
    <text evidence="2">The sequence shown here is derived from an EMBL/GenBank/DDBJ whole genome shotgun (WGS) entry which is preliminary data.</text>
</comment>
<feature type="region of interest" description="Disordered" evidence="1">
    <location>
        <begin position="224"/>
        <end position="275"/>
    </location>
</feature>
<reference evidence="2 3" key="1">
    <citation type="journal article" date="2018" name="BMC Genomics">
        <title>Genomic comparison of Trypanosoma conorhini and Trypanosoma rangeli to Trypanosoma cruzi strains of high and low virulence.</title>
        <authorList>
            <person name="Bradwell K.R."/>
            <person name="Koparde V.N."/>
            <person name="Matveyev A.V."/>
            <person name="Serrano M.G."/>
            <person name="Alves J.M."/>
            <person name="Parikh H."/>
            <person name="Huang B."/>
            <person name="Lee V."/>
            <person name="Espinosa-Alvarez O."/>
            <person name="Ortiz P.A."/>
            <person name="Costa-Martins A.G."/>
            <person name="Teixeira M.M."/>
            <person name="Buck G.A."/>
        </authorList>
    </citation>
    <scope>NUCLEOTIDE SEQUENCE [LARGE SCALE GENOMIC DNA]</scope>
    <source>
        <strain evidence="2 3">AM80</strain>
    </source>
</reference>
<organism evidence="2 3">
    <name type="scientific">Trypanosoma rangeli</name>
    <dbReference type="NCBI Taxonomy" id="5698"/>
    <lineage>
        <taxon>Eukaryota</taxon>
        <taxon>Discoba</taxon>
        <taxon>Euglenozoa</taxon>
        <taxon>Kinetoplastea</taxon>
        <taxon>Metakinetoplastina</taxon>
        <taxon>Trypanosomatida</taxon>
        <taxon>Trypanosomatidae</taxon>
        <taxon>Trypanosoma</taxon>
        <taxon>Herpetosoma</taxon>
    </lineage>
</organism>
<feature type="region of interest" description="Disordered" evidence="1">
    <location>
        <begin position="639"/>
        <end position="669"/>
    </location>
</feature>
<evidence type="ECO:0000313" key="2">
    <source>
        <dbReference type="EMBL" id="RNF06855.1"/>
    </source>
</evidence>
<evidence type="ECO:0000313" key="3">
    <source>
        <dbReference type="Proteomes" id="UP000283634"/>
    </source>
</evidence>
<feature type="region of interest" description="Disordered" evidence="1">
    <location>
        <begin position="492"/>
        <end position="516"/>
    </location>
</feature>
<feature type="compositionally biased region" description="Basic and acidic residues" evidence="1">
    <location>
        <begin position="198"/>
        <end position="209"/>
    </location>
</feature>
<sequence length="733" mass="81190">MESVFRQQQQPSHQEQGAGATPVATTRRRGRGTFNQPLRADQPSANNTKLTAVNDNASVLTAVTTTVLPASNPPPVSRVPEEDLAAEYGGHKRDIPLNIRENFGVCETEHEADTVRQLLFRGEKRRRYCIIVGELQNSARPITLKLFGHKGPKPFKLQNKLIRLVNISVGRPRPPRPVIEGVEGGEGEGEGEGEDAREDNSDADELKRGGSDELDMACYAGHESVQDEPEPTHDVYEEPTQHSDKEQERHGDEEQQRQPRLEGKEDASREDYDTRVRYTSQNYEDVDVYANEDNVLPLMVELRDSATTNMSQPSSMANSPVLTVTRFDGLQKYFFDEFTHLLSLEDVRMQHVSINLNLGAAYCCLAREGSYSTPLKYATFSEFVQRMNEESMQLYFMKDAPTCVSRAVDRECGALQSEAVFSLVKICFFSNERQSRSVARAMWDAYENRFVLLDMENAGVTFTWTVFSVDETGIAAAPMGPSPQDVGNLSTVGVDGNGSGGGDGGGAGTGPDGNGAMRKKTVAFPFELEFHVYRRWKQHTEHPAAPIAEAILDKLSLAEHNLIHYGSTIGYESMDLSHVCEVDAESEDFNVESIIVEHTSRVKPRGTDLTVDSTSSLWIENFAAARALKNRLAQGNISATTVPQAVRERPRGREGRGPATPHVPKQKTLHPASRLTFFRARSSTVHWKLRPSCSTEENLAPLSEALHFARQVINTANEIERTSVRGGAAPDAI</sequence>
<feature type="region of interest" description="Disordered" evidence="1">
    <location>
        <begin position="170"/>
        <end position="209"/>
    </location>
</feature>
<evidence type="ECO:0000256" key="1">
    <source>
        <dbReference type="SAM" id="MobiDB-lite"/>
    </source>
</evidence>
<keyword evidence="3" id="KW-1185">Reference proteome</keyword>
<dbReference type="EMBL" id="MKGL01000099">
    <property type="protein sequence ID" value="RNF06855.1"/>
    <property type="molecule type" value="Genomic_DNA"/>
</dbReference>
<dbReference type="OMA" id="ESMQLYF"/>
<proteinExistence type="predicted"/>
<feature type="compositionally biased region" description="Acidic residues" evidence="1">
    <location>
        <begin position="183"/>
        <end position="197"/>
    </location>
</feature>
<dbReference type="AlphaFoldDB" id="A0A3R7L3I6"/>
<feature type="region of interest" description="Disordered" evidence="1">
    <location>
        <begin position="1"/>
        <end position="47"/>
    </location>
</feature>
<dbReference type="Proteomes" id="UP000283634">
    <property type="component" value="Unassembled WGS sequence"/>
</dbReference>
<name>A0A3R7L3I6_TRYRA</name>
<feature type="compositionally biased region" description="Basic and acidic residues" evidence="1">
    <location>
        <begin position="230"/>
        <end position="275"/>
    </location>
</feature>
<protein>
    <submittedName>
        <fullName evidence="2">Uncharacterized protein</fullName>
    </submittedName>
</protein>